<dbReference type="Pfam" id="PF13920">
    <property type="entry name" value="zf-C3HC4_3"/>
    <property type="match status" value="1"/>
</dbReference>
<keyword evidence="2 3" id="KW-0802">TPR repeat</keyword>
<feature type="repeat" description="TPR" evidence="3">
    <location>
        <begin position="240"/>
        <end position="273"/>
    </location>
</feature>
<dbReference type="PROSITE" id="PS50005">
    <property type="entry name" value="TPR"/>
    <property type="match status" value="1"/>
</dbReference>
<accession>A0A9W7EPX7</accession>
<dbReference type="Pfam" id="PF13424">
    <property type="entry name" value="TPR_12"/>
    <property type="match status" value="1"/>
</dbReference>
<dbReference type="EMBL" id="BLQM01000415">
    <property type="protein sequence ID" value="GMH88594.1"/>
    <property type="molecule type" value="Genomic_DNA"/>
</dbReference>
<protein>
    <recommendedName>
        <fullName evidence="6">Kinesin light chain</fullName>
    </recommendedName>
</protein>
<evidence type="ECO:0000256" key="3">
    <source>
        <dbReference type="PROSITE-ProRule" id="PRU00339"/>
    </source>
</evidence>
<dbReference type="PANTHER" id="PTHR45641:SF19">
    <property type="entry name" value="NEPHROCYSTIN-3"/>
    <property type="match status" value="1"/>
</dbReference>
<dbReference type="Pfam" id="PF13374">
    <property type="entry name" value="TPR_10"/>
    <property type="match status" value="1"/>
</dbReference>
<keyword evidence="1" id="KW-0677">Repeat</keyword>
<dbReference type="SUPFAM" id="SSF48452">
    <property type="entry name" value="TPR-like"/>
    <property type="match status" value="2"/>
</dbReference>
<evidence type="ECO:0000256" key="2">
    <source>
        <dbReference type="ARBA" id="ARBA00022803"/>
    </source>
</evidence>
<proteinExistence type="predicted"/>
<name>A0A9W7EPX7_9STRA</name>
<organism evidence="4 5">
    <name type="scientific">Triparma laevis f. inornata</name>
    <dbReference type="NCBI Taxonomy" id="1714386"/>
    <lineage>
        <taxon>Eukaryota</taxon>
        <taxon>Sar</taxon>
        <taxon>Stramenopiles</taxon>
        <taxon>Ochrophyta</taxon>
        <taxon>Bolidophyceae</taxon>
        <taxon>Parmales</taxon>
        <taxon>Triparmaceae</taxon>
        <taxon>Triparma</taxon>
    </lineage>
</organism>
<sequence>MRPCGHSMICRVCTSELMTRSEPCTICRKPISSFDVGVYCESLGARGLWSTSYKNLRELASGEGFNEYFRNQYNGNEEPYLRWKEVFDVLEIFGPEKKVRGKKKKKKNDPRKLEILDACAALGKACDNVGDWDEAERYFKRAKEGYEEQLGRDSEKTLNATGSLIIMTFSSYGENIEKLRDLSKRCEKILGKENVVALKTLNALGIRLKNGGRFEEVIKVYERCLMRLTKVLGEDHRRTLDVLNNMGIVYGLLDNYEKALEYFERALKVKERVVGKNHPGTLGLMMNIATAYKKTEDYVEDEVLFERVLEGYEAQFGEDHQDTKDCTRSFSYCLKLSGNSERLAQLMTRYPWLNELDDMKLTIFPLNKK</sequence>
<evidence type="ECO:0000313" key="4">
    <source>
        <dbReference type="EMBL" id="GMH88594.1"/>
    </source>
</evidence>
<dbReference type="InterPro" id="IPR011990">
    <property type="entry name" value="TPR-like_helical_dom_sf"/>
</dbReference>
<evidence type="ECO:0000313" key="5">
    <source>
        <dbReference type="Proteomes" id="UP001162640"/>
    </source>
</evidence>
<gene>
    <name evidence="4" type="ORF">TL16_g11198</name>
</gene>
<dbReference type="Gene3D" id="1.25.40.10">
    <property type="entry name" value="Tetratricopeptide repeat domain"/>
    <property type="match status" value="2"/>
</dbReference>
<dbReference type="PROSITE" id="PS50293">
    <property type="entry name" value="TPR_REGION"/>
    <property type="match status" value="1"/>
</dbReference>
<evidence type="ECO:0008006" key="6">
    <source>
        <dbReference type="Google" id="ProtNLM"/>
    </source>
</evidence>
<dbReference type="Pfam" id="PF13176">
    <property type="entry name" value="TPR_7"/>
    <property type="match status" value="1"/>
</dbReference>
<comment type="caution">
    <text evidence="4">The sequence shown here is derived from an EMBL/GenBank/DDBJ whole genome shotgun (WGS) entry which is preliminary data.</text>
</comment>
<dbReference type="Gene3D" id="3.30.40.10">
    <property type="entry name" value="Zinc/RING finger domain, C3HC4 (zinc finger)"/>
    <property type="match status" value="1"/>
</dbReference>
<reference evidence="5" key="1">
    <citation type="journal article" date="2023" name="Commun. Biol.">
        <title>Genome analysis of Parmales, the sister group of diatoms, reveals the evolutionary specialization of diatoms from phago-mixotrophs to photoautotrophs.</title>
        <authorList>
            <person name="Ban H."/>
            <person name="Sato S."/>
            <person name="Yoshikawa S."/>
            <person name="Yamada K."/>
            <person name="Nakamura Y."/>
            <person name="Ichinomiya M."/>
            <person name="Sato N."/>
            <person name="Blanc-Mathieu R."/>
            <person name="Endo H."/>
            <person name="Kuwata A."/>
            <person name="Ogata H."/>
        </authorList>
    </citation>
    <scope>NUCLEOTIDE SEQUENCE [LARGE SCALE GENOMIC DNA]</scope>
</reference>
<dbReference type="AlphaFoldDB" id="A0A9W7EPX7"/>
<dbReference type="Proteomes" id="UP001162640">
    <property type="component" value="Unassembled WGS sequence"/>
</dbReference>
<evidence type="ECO:0000256" key="1">
    <source>
        <dbReference type="ARBA" id="ARBA00022737"/>
    </source>
</evidence>
<dbReference type="PANTHER" id="PTHR45641">
    <property type="entry name" value="TETRATRICOPEPTIDE REPEAT PROTEIN (AFU_ORTHOLOGUE AFUA_6G03870)"/>
    <property type="match status" value="1"/>
</dbReference>
<dbReference type="InterPro" id="IPR013083">
    <property type="entry name" value="Znf_RING/FYVE/PHD"/>
</dbReference>
<dbReference type="SMART" id="SM00028">
    <property type="entry name" value="TPR"/>
    <property type="match status" value="3"/>
</dbReference>
<dbReference type="InterPro" id="IPR019734">
    <property type="entry name" value="TPR_rpt"/>
</dbReference>